<dbReference type="PANTHER" id="PTHR21663:SF0">
    <property type="entry name" value="HEAT REPEAT-CONTAINING PROTEIN 5B"/>
    <property type="match status" value="1"/>
</dbReference>
<dbReference type="Pfam" id="PF25468">
    <property type="entry name" value="HEAT_HEATR5A"/>
    <property type="match status" value="1"/>
</dbReference>
<dbReference type="InterPro" id="IPR040108">
    <property type="entry name" value="Laa1/Sip1/HEATR5"/>
</dbReference>
<evidence type="ECO:0000256" key="1">
    <source>
        <dbReference type="ARBA" id="ARBA00008304"/>
    </source>
</evidence>
<dbReference type="Pfam" id="PF20210">
    <property type="entry name" value="Laa1_Sip1_HTR5"/>
    <property type="match status" value="1"/>
</dbReference>
<dbReference type="InterPro" id="IPR011989">
    <property type="entry name" value="ARM-like"/>
</dbReference>
<keyword evidence="2" id="KW-0677">Repeat</keyword>
<organism evidence="4 5">
    <name type="scientific">Acanthocheilonema viteae</name>
    <name type="common">Filarial nematode worm</name>
    <name type="synonym">Dipetalonema viteae</name>
    <dbReference type="NCBI Taxonomy" id="6277"/>
    <lineage>
        <taxon>Eukaryota</taxon>
        <taxon>Metazoa</taxon>
        <taxon>Ecdysozoa</taxon>
        <taxon>Nematoda</taxon>
        <taxon>Chromadorea</taxon>
        <taxon>Rhabditida</taxon>
        <taxon>Spirurina</taxon>
        <taxon>Spiruromorpha</taxon>
        <taxon>Filarioidea</taxon>
        <taxon>Onchocercidae</taxon>
        <taxon>Acanthocheilonema</taxon>
    </lineage>
</organism>
<keyword evidence="5" id="KW-1185">Reference proteome</keyword>
<dbReference type="GO" id="GO:0016020">
    <property type="term" value="C:membrane"/>
    <property type="evidence" value="ECO:0007669"/>
    <property type="project" value="TreeGrafter"/>
</dbReference>
<dbReference type="STRING" id="6277.A0A498SDT1"/>
<dbReference type="EMBL" id="UPTC01000767">
    <property type="protein sequence ID" value="VBB30032.1"/>
    <property type="molecule type" value="Genomic_DNA"/>
</dbReference>
<reference evidence="4 5" key="1">
    <citation type="submission" date="2018-08" db="EMBL/GenBank/DDBJ databases">
        <authorList>
            <person name="Laetsch R D."/>
            <person name="Stevens L."/>
            <person name="Kumar S."/>
            <person name="Blaxter L. M."/>
        </authorList>
    </citation>
    <scope>NUCLEOTIDE SEQUENCE [LARGE SCALE GENOMIC DNA]</scope>
</reference>
<evidence type="ECO:0000313" key="5">
    <source>
        <dbReference type="Proteomes" id="UP000276991"/>
    </source>
</evidence>
<feature type="compositionally biased region" description="Basic and acidic residues" evidence="3">
    <location>
        <begin position="1244"/>
        <end position="1253"/>
    </location>
</feature>
<dbReference type="InterPro" id="IPR046837">
    <property type="entry name" value="Laa1/Sip1/HEATR5-like_HEAT"/>
</dbReference>
<dbReference type="Gene3D" id="1.25.10.10">
    <property type="entry name" value="Leucine-rich Repeat Variant"/>
    <property type="match status" value="2"/>
</dbReference>
<comment type="similarity">
    <text evidence="1">Belongs to the HEATR5 family.</text>
</comment>
<dbReference type="PANTHER" id="PTHR21663">
    <property type="entry name" value="HYPOTHETICAL HEAT DOMAIN-CONTAINING"/>
    <property type="match status" value="1"/>
</dbReference>
<dbReference type="OrthoDB" id="192608at2759"/>
<dbReference type="GO" id="GO:0042147">
    <property type="term" value="P:retrograde transport, endosome to Golgi"/>
    <property type="evidence" value="ECO:0007669"/>
    <property type="project" value="TreeGrafter"/>
</dbReference>
<feature type="compositionally biased region" description="Acidic residues" evidence="3">
    <location>
        <begin position="1254"/>
        <end position="1264"/>
    </location>
</feature>
<evidence type="ECO:0000256" key="2">
    <source>
        <dbReference type="ARBA" id="ARBA00022737"/>
    </source>
</evidence>
<evidence type="ECO:0008006" key="6">
    <source>
        <dbReference type="Google" id="ProtNLM"/>
    </source>
</evidence>
<dbReference type="GO" id="GO:0008104">
    <property type="term" value="P:intracellular protein localization"/>
    <property type="evidence" value="ECO:0007669"/>
    <property type="project" value="TreeGrafter"/>
</dbReference>
<dbReference type="GO" id="GO:0006897">
    <property type="term" value="P:endocytosis"/>
    <property type="evidence" value="ECO:0007669"/>
    <property type="project" value="TreeGrafter"/>
</dbReference>
<dbReference type="FunFam" id="1.25.10.10:FF:000262">
    <property type="entry name" value="HEAT repeat-containing protein 5B"/>
    <property type="match status" value="1"/>
</dbReference>
<evidence type="ECO:0000256" key="3">
    <source>
        <dbReference type="SAM" id="MobiDB-lite"/>
    </source>
</evidence>
<dbReference type="InterPro" id="IPR016024">
    <property type="entry name" value="ARM-type_fold"/>
</dbReference>
<dbReference type="Proteomes" id="UP000276991">
    <property type="component" value="Unassembled WGS sequence"/>
</dbReference>
<protein>
    <recommendedName>
        <fullName evidence="6">HEAT repeat-containing protein 5B</fullName>
    </recommendedName>
</protein>
<dbReference type="GO" id="GO:0005829">
    <property type="term" value="C:cytosol"/>
    <property type="evidence" value="ECO:0007669"/>
    <property type="project" value="GOC"/>
</dbReference>
<feature type="region of interest" description="Disordered" evidence="3">
    <location>
        <begin position="1241"/>
        <end position="1264"/>
    </location>
</feature>
<name>A0A498SDT1_ACAVI</name>
<dbReference type="SUPFAM" id="SSF48371">
    <property type="entry name" value="ARM repeat"/>
    <property type="match status" value="2"/>
</dbReference>
<accession>A0A498SDT1</accession>
<gene>
    <name evidence="4" type="ORF">NAV_LOCUS4823</name>
</gene>
<proteinExistence type="inferred from homology"/>
<dbReference type="GO" id="GO:0005794">
    <property type="term" value="C:Golgi apparatus"/>
    <property type="evidence" value="ECO:0007669"/>
    <property type="project" value="TreeGrafter"/>
</dbReference>
<sequence length="2107" mass="232225">MMEQSNSLLLNEEALNLCTDSRKPVFVYEWLRYLDRILPAAQKTDIKTVQKKLIEQLTSRVLTAPGPPTRELLAKCIAQIYSVGDTYSLFETINTCNDILKGRDDSPTHLSVKLAALQCLGAMYEALGRLVGRSYEESFHHMSRWLKNAEVKHINGYITERACQGVEWSIGLVCMRTLVGIDLTLTKLESQGRAELLCTFAKMVKGLGVGASSIHKDLYKILKTHMSDRVMIVRVAAINCLTVLIPEYPFLYTNEVESIGTLCFKALESSNYEVRHAVAQLFAALLCTAMNPPRRYMSGSKNQHNASSVKAITIEDCFGILLHGFLRGGIGGFLKTSTVAVTGGQKEIRIGVALAYVALFRELGPLWLERNLAVVIKHLMDIIAKCAPLAYTNNSFQAIEVVYMRRCIGYILRSTVGTILGEQAQIAVCRQLGAILADYINSFADYNVDPGAERILGPEAHASAQIAIVILSEISCLVRQIGTAVTPLFTEASGIMEPVFACLLHPIQAARIAASWCLRCVTVSVPSQLTPLIDRCINRLEHMKSCGDAVSGYSFALSALLVSSMECKLGIPHAKSRQVFTVAEDMIRTASQTSSLAQVKSRAGWILIAAVLKLDGTTVQDCMGRLLPLWKSSFPRSVKEAETEKNRGDAFTWLCTLEARAGALTSMAMFVEYCPNLMTDHIIRTIVQAVECSLVTISHISTLLRSFGTKLRTLMTFVRIRIYQLLNHISPKYYEYTYASLLRELVADLTLSDNGQSTATTSILSSLCPGVDKSLFGAWLNDTDEAFIELEMHPSQNFACGTIDNDPLCIVKVAVDDALWWPEPLCHTVMVINAAINLYGRIYPFAPPKHQLQMAEHFAKCIKGTKNIVRQQSIQKNIFGCLLTSFKTVSEQKGLRLENQALQKAYIDLIIPCLSHANSLIRCAAAEALGRLAQAVGDAQFVASMAQYSFDKLKSCRDANNRTGFALALGSLHRYVGSLGSGQHLNTSVSILLALAQDATSSLVQSWSLVALGLIADTGGGMFRGYVEPSLSLCLKLLLDTPPANVDVIQCTGKFVSALINTMGPELQLVGAVEGTRTSFLIASVMMLNSSDSLVQAEAISCLQQLHLFTPRHVHLDRLVVRLCKLLSSPHLILRKVSVCCLRQLVQREAKEVREHAQTLVPQGIMNNMGRNNVESRLPETGLEGALLAMLDVERDIGLKQDIKETLISLVQAASSDFLSYWLSLCKDILASSAGADVRSAMQVEEKDSGGTKDEEDEHESIDDDVTLQSAAVVSREEKMKVIPRWPSRVFATELVQRVMSVCETERAHFDLALAKELQISSGGRADYLVLHLSDLVRMSFMGATSDNTNLRLAGLACLQDVITRFSSIPEPEFPGHVILEQFQAQVGAALRPAFTADTPSDVTAAACQVCSTWIGSGVARDLNDLRRLLVSSLGKLTHGSINTQLYSESAATLEKLAILKAWAEVYIVAVEQKKQKNVTDVTAMKNEDKCSYLQESLLSLVSPELNSLINFWLAALRDSALLSLPPEFKSQLPPKGGTYYTAECADFCKEHYRASWPPILLAACTWLKQNDFELQQNCDYMENITTDKARETHFYIMLGICIETLCSNRAHSVGDLTVQLCLRSLRNLLACNWSRRVLMRNIQLAIEVVNVLYRLILTRENLRTQQLCADVVMTVLDAAQYSITLHDDDKDNENNISEQKNAIKEGYKGAEGTADGLQPASSLAFAVLEVALCLLIPQINSALMKSKSAAPLHYRRYSRLPVESNSLIKMGLNILIRIPMLCSSDGVIVVLPSILYLILGVLHESSLMDKEQLVPDVPFGHVSIAAATAMQALKALLTAAPIDSTFSKWMSVMKSALISLINMAEDSKVDGAVIMLAVAVFITSSPPELVTGNFSLLGRICKLFQTYLESEHKQVVVKCMQSLASIFGRREICHPFIAELVPKVLNRIRPFVASFLKGSAEIPESEEVVIVQEAVRILEVALLVADQKKQLPIVNLIIQLLGTFLCEDPIMYYRQLPASTRKLHDYALNRLNVIGPAYPEEFKKVLLCFPVLKSKIEGSIRHQNNRTAAAQQTQRGAGKCEQMPLSVPKSAAIRLKMDFRAFSPAN</sequence>
<evidence type="ECO:0000313" key="4">
    <source>
        <dbReference type="EMBL" id="VBB30032.1"/>
    </source>
</evidence>
<dbReference type="GO" id="GO:0030139">
    <property type="term" value="C:endocytic vesicle"/>
    <property type="evidence" value="ECO:0007669"/>
    <property type="project" value="TreeGrafter"/>
</dbReference>